<gene>
    <name evidence="1" type="ORF">EGYM00163_LOCUS44959</name>
</gene>
<reference evidence="1" key="1">
    <citation type="submission" date="2021-01" db="EMBL/GenBank/DDBJ databases">
        <authorList>
            <person name="Corre E."/>
            <person name="Pelletier E."/>
            <person name="Niang G."/>
            <person name="Scheremetjew M."/>
            <person name="Finn R."/>
            <person name="Kale V."/>
            <person name="Holt S."/>
            <person name="Cochrane G."/>
            <person name="Meng A."/>
            <person name="Brown T."/>
            <person name="Cohen L."/>
        </authorList>
    </citation>
    <scope>NUCLEOTIDE SEQUENCE</scope>
    <source>
        <strain evidence="1">CCMP1594</strain>
    </source>
</reference>
<dbReference type="EMBL" id="HBJA01130847">
    <property type="protein sequence ID" value="CAE0833663.1"/>
    <property type="molecule type" value="Transcribed_RNA"/>
</dbReference>
<organism evidence="1">
    <name type="scientific">Eutreptiella gymnastica</name>
    <dbReference type="NCBI Taxonomy" id="73025"/>
    <lineage>
        <taxon>Eukaryota</taxon>
        <taxon>Discoba</taxon>
        <taxon>Euglenozoa</taxon>
        <taxon>Euglenida</taxon>
        <taxon>Spirocuta</taxon>
        <taxon>Euglenophyceae</taxon>
        <taxon>Eutreptiales</taxon>
        <taxon>Eutreptiaceae</taxon>
        <taxon>Eutreptiella</taxon>
    </lineage>
</organism>
<proteinExistence type="predicted"/>
<sequence>MAIAPASSPPPSQAVHIGTVRPNLPSNPAMLQDFRFLFSPLCPIGITSNQRSCWCCSSGSVALFLKIVAPFQRGSPDFQPSNMLLGHRAQPVHTAKETLEW</sequence>
<accession>A0A7S4LJH8</accession>
<dbReference type="AlphaFoldDB" id="A0A7S4LJH8"/>
<protein>
    <submittedName>
        <fullName evidence="1">Uncharacterized protein</fullName>
    </submittedName>
</protein>
<evidence type="ECO:0000313" key="1">
    <source>
        <dbReference type="EMBL" id="CAE0833663.1"/>
    </source>
</evidence>
<name>A0A7S4LJH8_9EUGL</name>